<reference evidence="1" key="1">
    <citation type="submission" date="2021-02" db="EMBL/GenBank/DDBJ databases">
        <authorList>
            <person name="Nowell W R."/>
        </authorList>
    </citation>
    <scope>NUCLEOTIDE SEQUENCE</scope>
</reference>
<evidence type="ECO:0000313" key="1">
    <source>
        <dbReference type="EMBL" id="CAF4097717.1"/>
    </source>
</evidence>
<comment type="caution">
    <text evidence="1">The sequence shown here is derived from an EMBL/GenBank/DDBJ whole genome shotgun (WGS) entry which is preliminary data.</text>
</comment>
<name>A0A819V0L4_9BILA</name>
<organism evidence="1 2">
    <name type="scientific">Adineta steineri</name>
    <dbReference type="NCBI Taxonomy" id="433720"/>
    <lineage>
        <taxon>Eukaryota</taxon>
        <taxon>Metazoa</taxon>
        <taxon>Spiralia</taxon>
        <taxon>Gnathifera</taxon>
        <taxon>Rotifera</taxon>
        <taxon>Eurotatoria</taxon>
        <taxon>Bdelloidea</taxon>
        <taxon>Adinetida</taxon>
        <taxon>Adinetidae</taxon>
        <taxon>Adineta</taxon>
    </lineage>
</organism>
<accession>A0A819V0L4</accession>
<feature type="non-terminal residue" evidence="1">
    <location>
        <position position="113"/>
    </location>
</feature>
<evidence type="ECO:0000313" key="2">
    <source>
        <dbReference type="Proteomes" id="UP000663844"/>
    </source>
</evidence>
<protein>
    <submittedName>
        <fullName evidence="1">Uncharacterized protein</fullName>
    </submittedName>
</protein>
<dbReference type="Proteomes" id="UP000663844">
    <property type="component" value="Unassembled WGS sequence"/>
</dbReference>
<sequence>PGYETVKANIIILYKGEELFQSPYLYKGSLDQALAELSLNGLPPTTTSSSSSLVAAMPKVDDLKWLFDTNAPSNSLRIFAIYILISYICRAEVKLRQANFAEVTANDIIDCNS</sequence>
<dbReference type="EMBL" id="CAJOAZ010005377">
    <property type="protein sequence ID" value="CAF4097717.1"/>
    <property type="molecule type" value="Genomic_DNA"/>
</dbReference>
<dbReference type="AlphaFoldDB" id="A0A819V0L4"/>
<proteinExistence type="predicted"/>
<gene>
    <name evidence="1" type="ORF">OXD698_LOCUS35254</name>
</gene>